<feature type="transmembrane region" description="Helical" evidence="8">
    <location>
        <begin position="278"/>
        <end position="294"/>
    </location>
</feature>
<keyword evidence="3" id="KW-0645">Protease</keyword>
<evidence type="ECO:0000256" key="5">
    <source>
        <dbReference type="ARBA" id="ARBA00022801"/>
    </source>
</evidence>
<keyword evidence="6 8" id="KW-1133">Transmembrane helix</keyword>
<evidence type="ECO:0000256" key="8">
    <source>
        <dbReference type="SAM" id="Phobius"/>
    </source>
</evidence>
<dbReference type="InterPro" id="IPR026392">
    <property type="entry name" value="Exo/Archaeosortase_dom"/>
</dbReference>
<evidence type="ECO:0000313" key="9">
    <source>
        <dbReference type="EMBL" id="ASP47996.1"/>
    </source>
</evidence>
<reference evidence="9 10" key="1">
    <citation type="submission" date="2017-08" db="EMBL/GenBank/DDBJ databases">
        <title>Complete genome of Colwellia sp. NB097-1, a psychrophile bacterium ioslated from Bering Sea.</title>
        <authorList>
            <person name="Chen X."/>
        </authorList>
    </citation>
    <scope>NUCLEOTIDE SEQUENCE [LARGE SCALE GENOMIC DNA]</scope>
    <source>
        <strain evidence="9 10">NB097-1</strain>
    </source>
</reference>
<protein>
    <submittedName>
        <fullName evidence="9">Exosortase</fullName>
    </submittedName>
</protein>
<dbReference type="InterPro" id="IPR013426">
    <property type="entry name" value="EpsH-like"/>
</dbReference>
<evidence type="ECO:0000256" key="3">
    <source>
        <dbReference type="ARBA" id="ARBA00022670"/>
    </source>
</evidence>
<gene>
    <name evidence="9" type="ORF">B5D82_09635</name>
</gene>
<keyword evidence="2" id="KW-1003">Cell membrane</keyword>
<dbReference type="Pfam" id="PF09721">
    <property type="entry name" value="Exosortase_EpsH"/>
    <property type="match status" value="1"/>
</dbReference>
<dbReference type="GO" id="GO:0005886">
    <property type="term" value="C:plasma membrane"/>
    <property type="evidence" value="ECO:0007669"/>
    <property type="project" value="UniProtKB-SubCell"/>
</dbReference>
<feature type="transmembrane region" description="Helical" evidence="8">
    <location>
        <begin position="100"/>
        <end position="119"/>
    </location>
</feature>
<evidence type="ECO:0000256" key="7">
    <source>
        <dbReference type="ARBA" id="ARBA00023136"/>
    </source>
</evidence>
<keyword evidence="5" id="KW-0378">Hydrolase</keyword>
<dbReference type="KEGG" id="cber:B5D82_09635"/>
<feature type="transmembrane region" description="Helical" evidence="8">
    <location>
        <begin position="125"/>
        <end position="143"/>
    </location>
</feature>
<evidence type="ECO:0000256" key="4">
    <source>
        <dbReference type="ARBA" id="ARBA00022692"/>
    </source>
</evidence>
<feature type="transmembrane region" description="Helical" evidence="8">
    <location>
        <begin position="330"/>
        <end position="352"/>
    </location>
</feature>
<dbReference type="AlphaFoldDB" id="A0A222G7X8"/>
<dbReference type="NCBIfam" id="TIGR02602">
    <property type="entry name" value="8TM_EpsH"/>
    <property type="match status" value="1"/>
</dbReference>
<feature type="transmembrane region" description="Helical" evidence="8">
    <location>
        <begin position="236"/>
        <end position="262"/>
    </location>
</feature>
<feature type="transmembrane region" description="Helical" evidence="8">
    <location>
        <begin position="28"/>
        <end position="50"/>
    </location>
</feature>
<dbReference type="InterPro" id="IPR019127">
    <property type="entry name" value="Exosortase"/>
</dbReference>
<evidence type="ECO:0000256" key="1">
    <source>
        <dbReference type="ARBA" id="ARBA00004651"/>
    </source>
</evidence>
<evidence type="ECO:0000256" key="2">
    <source>
        <dbReference type="ARBA" id="ARBA00022475"/>
    </source>
</evidence>
<keyword evidence="4 8" id="KW-0812">Transmembrane</keyword>
<dbReference type="GO" id="GO:0006508">
    <property type="term" value="P:proteolysis"/>
    <property type="evidence" value="ECO:0007669"/>
    <property type="project" value="UniProtKB-KW"/>
</dbReference>
<accession>A0A222G7X8</accession>
<organism evidence="9 10">
    <name type="scientific">Cognaticolwellia beringensis</name>
    <dbReference type="NCBI Taxonomy" id="1967665"/>
    <lineage>
        <taxon>Bacteria</taxon>
        <taxon>Pseudomonadati</taxon>
        <taxon>Pseudomonadota</taxon>
        <taxon>Gammaproteobacteria</taxon>
        <taxon>Alteromonadales</taxon>
        <taxon>Colwelliaceae</taxon>
        <taxon>Cognaticolwellia</taxon>
    </lineage>
</organism>
<evidence type="ECO:0000313" key="10">
    <source>
        <dbReference type="Proteomes" id="UP000202259"/>
    </source>
</evidence>
<name>A0A222G7X8_9GAMM</name>
<proteinExistence type="predicted"/>
<dbReference type="EMBL" id="CP020465">
    <property type="protein sequence ID" value="ASP47996.1"/>
    <property type="molecule type" value="Genomic_DNA"/>
</dbReference>
<feature type="transmembrane region" description="Helical" evidence="8">
    <location>
        <begin position="70"/>
        <end position="88"/>
    </location>
</feature>
<feature type="transmembrane region" description="Helical" evidence="8">
    <location>
        <begin position="148"/>
        <end position="166"/>
    </location>
</feature>
<comment type="subcellular location">
    <subcellularLocation>
        <location evidence="1">Cell membrane</location>
        <topology evidence="1">Multi-pass membrane protein</topology>
    </subcellularLocation>
</comment>
<evidence type="ECO:0000256" key="6">
    <source>
        <dbReference type="ARBA" id="ARBA00022989"/>
    </source>
</evidence>
<dbReference type="GO" id="GO:0008233">
    <property type="term" value="F:peptidase activity"/>
    <property type="evidence" value="ECO:0007669"/>
    <property type="project" value="UniProtKB-KW"/>
</dbReference>
<keyword evidence="7 8" id="KW-0472">Membrane</keyword>
<dbReference type="Proteomes" id="UP000202259">
    <property type="component" value="Chromosome"/>
</dbReference>
<feature type="transmembrane region" description="Helical" evidence="8">
    <location>
        <begin position="211"/>
        <end position="229"/>
    </location>
</feature>
<dbReference type="NCBIfam" id="TIGR04178">
    <property type="entry name" value="exo_archaeo"/>
    <property type="match status" value="1"/>
</dbReference>
<keyword evidence="10" id="KW-1185">Reference proteome</keyword>
<sequence>MEVYHYNQLFIYSPDNYKLRRMIKLNKLIEIFSTFFKAPLLGILLISFTVSLLNMPILVTLWRHSFDDGTYSHAYLIPIISLYLFYILQKAGKLNFREKLSFPATVIFICSCLALFITSNAQISLGYWCSLLAVLVTSINMLYKLNRYIVFPSIFLIFIMPVWGMLTNILQEISVSVVTYFMSFTGVPTYVEGNFVTIPAGVFEIADGCSGLRYMIVSLAISTLFRFLYIKNAKKAFVFFALAIFGALLTNWIRITALILIGDYTNMESSLMEDHNTFGWYLFVPFMFILFWWGNKCADIDLTAPDSDSLPESTEHINTSQVESYTNKRALAVLLVLLALSSTTVSTMLILAPDDSNLTSDDAFEIKPQIHFYAFVTRKLTSKDSGIVELTYFFNGKELDGKPSYYENDLIPNGWQSINEDVDQNQKTHIVFKAGKAAVIVASYEINQQQFGSLRAFKIARLTMAAKNINQTKLHWKFIPCQQRQCKAELQNLEGNIIN</sequence>